<dbReference type="Gene3D" id="2.60.40.10">
    <property type="entry name" value="Immunoglobulins"/>
    <property type="match status" value="1"/>
</dbReference>
<dbReference type="Gene3D" id="2.60.40.1120">
    <property type="entry name" value="Carboxypeptidase-like, regulatory domain"/>
    <property type="match status" value="9"/>
</dbReference>
<accession>A0A1G9D2Z6</accession>
<feature type="compositionally biased region" description="Acidic residues" evidence="1">
    <location>
        <begin position="1482"/>
        <end position="1495"/>
    </location>
</feature>
<dbReference type="InterPro" id="IPR008969">
    <property type="entry name" value="CarboxyPept-like_regulatory"/>
</dbReference>
<evidence type="ECO:0000313" key="5">
    <source>
        <dbReference type="Proteomes" id="UP000198882"/>
    </source>
</evidence>
<dbReference type="InterPro" id="IPR026453">
    <property type="entry name" value="PGF_pre_PGF"/>
</dbReference>
<evidence type="ECO:0000256" key="2">
    <source>
        <dbReference type="SAM" id="Phobius"/>
    </source>
</evidence>
<gene>
    <name evidence="4" type="ORF">SAMN04515672_3409</name>
</gene>
<protein>
    <submittedName>
        <fullName evidence="4">PGF-pre-PGF domain-containing protein</fullName>
    </submittedName>
</protein>
<evidence type="ECO:0000313" key="4">
    <source>
        <dbReference type="EMBL" id="SDK58281.1"/>
    </source>
</evidence>
<keyword evidence="2" id="KW-1133">Transmembrane helix</keyword>
<organism evidence="4 5">
    <name type="scientific">Natronorubrum texcoconense</name>
    <dbReference type="NCBI Taxonomy" id="1095776"/>
    <lineage>
        <taxon>Archaea</taxon>
        <taxon>Methanobacteriati</taxon>
        <taxon>Methanobacteriota</taxon>
        <taxon>Stenosarchaea group</taxon>
        <taxon>Halobacteria</taxon>
        <taxon>Halobacteriales</taxon>
        <taxon>Natrialbaceae</taxon>
        <taxon>Natronorubrum</taxon>
    </lineage>
</organism>
<feature type="domain" description="GLUG" evidence="3">
    <location>
        <begin position="1044"/>
        <end position="1070"/>
    </location>
</feature>
<feature type="region of interest" description="Disordered" evidence="1">
    <location>
        <begin position="1470"/>
        <end position="1514"/>
    </location>
</feature>
<evidence type="ECO:0000256" key="1">
    <source>
        <dbReference type="SAM" id="MobiDB-lite"/>
    </source>
</evidence>
<proteinExistence type="predicted"/>
<dbReference type="OrthoDB" id="206136at2157"/>
<sequence length="1543" mass="160571">MRGLRLTAIVFIIVMSAFAGGLIGTAATDPVDLGMGLEGTVVDVHAHSPSDVPIEDASVILVYPDGTEDEVQTDENGAFTLEDVPGTGEEYELEAIAEGYEANATTVTVDDDVEDVVIGLEGNATVSGHIEDTTFESGVPDIDVSAENGAGTYMNETDEDGSYTIPVPGTGEEYTVSADPDGWEGSSTTAASVADGEDVTGVDLELTGDADKRITPRDNRTQEQLKGVTVTVESESLGETAFTGDGFDRIEFTVPSGQPYTLTASKDGYRDRPLPTTPHSGTNNRNFFIGGNAELTGWVTDGESGGGVEGATVTAENGAGAYSATTGADGSYEIDVLPGGHDYEMTIERDGYEPVTIPEEHVADEADHELDVELSGDAAIEVDVVSERTGDGLEDVTVEAVGSDGAGPYTGSTAVDGSIAFEAVSSVDAYDLEISNDGYEPVTIEGVDLESGETAELEAALEYSASIDGTVADRLTGDPIEAVELEVTENATGTAFTIESATDADGEYEVAVPGYTDIDTTYDVSASADGYEAETERGETVLRAGGSETIDVALLEPGEETVFGAVTDAVTDEPIADAAVSLEIDDERVDADLAYEIETDADGSYELTEVVGGYDYTFTAGADGFDAGTESIHADGTKEVDVALTGNGALELDVVGEQFGDGLEGATVEATPVDGVGTYEGSHDGDGTYSVTELPSGVEYAVVVAAAGYEPTELDVLIEEPGVTTPSESVLLDGDATLEVNATDSVTDEGLENVSLTIERDDDGAQFEPAETTGDDGTLEVTVPGTDDEYAVTVNATGYEKSTATTDEVDSGATVSVPIMLEGDSTIEGSVSDRVTGDALGGATVTADADGTVFETTTNADGTYEFTVVPGDRGYEMTFEADGYRSNSTTATPSAETLVVDHSLWLAHEGEGTDEAPYRIANAAELQAIGAALDAHYVLEGAVDAAEADVWHDGDGFDPIGDSESPFAGEFDGDGHVVEALTIDRPDEDKVGLFTAIGGHDFEGEIRDVGLENASIVGGSDTGGIVGANYGTIARSYVTGDVHGSQRVGGLVGLTGYEATVSDSYVTADVGGDGAVGGLVGHNPSSSSNSGTIERSYAAGEVNDGDESGSVGGLVGTGGGDVTYSYWDTQTTGQSDSSGGEGLETWQMHGKNATVTMNGFAFTDTWHATDQYPTLAWEDTDPFFSVAITETNAPVTEGTTLEVTVKVTNWAADGEQSLEFRDFEDNLQDSDTLELEAGESKTLTFEWATASGDVGESDVTVGSVNDISSETVTVEPVPSTGSGTSSPSTSVNSDETSSVHISGGDLRADVTPTIRNGISESLLQFSHVRTVDLRFATDPTATEHHVTATSERLHIEFTDRIDTDLTIREASEPTSDDARGLDQGLEAVGYLQIATDFEPDQLDSATIEFSVPAEALETADGDANAVSLYHFDPDADEWRPLETTVIDETKDELRFSAGVDSFSQFAVGVGLPDVDDEHSSADEADDDDPSSVDDDSSARETDSDSMTEDVDDGTPGFGVSVTLLAIVVFLVAGRQFRNGNKHS</sequence>
<dbReference type="Pfam" id="PF13620">
    <property type="entry name" value="CarboxypepD_reg"/>
    <property type="match status" value="6"/>
</dbReference>
<dbReference type="Proteomes" id="UP000198882">
    <property type="component" value="Unassembled WGS sequence"/>
</dbReference>
<feature type="transmembrane region" description="Helical" evidence="2">
    <location>
        <begin position="1515"/>
        <end position="1533"/>
    </location>
</feature>
<dbReference type="InterPro" id="IPR011493">
    <property type="entry name" value="GLUG"/>
</dbReference>
<keyword evidence="2" id="KW-0472">Membrane</keyword>
<dbReference type="Pfam" id="PF07581">
    <property type="entry name" value="Glug"/>
    <property type="match status" value="1"/>
</dbReference>
<keyword evidence="5" id="KW-1185">Reference proteome</keyword>
<feature type="compositionally biased region" description="Acidic residues" evidence="1">
    <location>
        <begin position="1503"/>
        <end position="1512"/>
    </location>
</feature>
<feature type="region of interest" description="Disordered" evidence="1">
    <location>
        <begin position="1271"/>
        <end position="1304"/>
    </location>
</feature>
<dbReference type="EMBL" id="FNFE01000005">
    <property type="protein sequence ID" value="SDK58281.1"/>
    <property type="molecule type" value="Genomic_DNA"/>
</dbReference>
<dbReference type="InterPro" id="IPR013783">
    <property type="entry name" value="Ig-like_fold"/>
</dbReference>
<feature type="compositionally biased region" description="Low complexity" evidence="1">
    <location>
        <begin position="1275"/>
        <end position="1299"/>
    </location>
</feature>
<feature type="region of interest" description="Disordered" evidence="1">
    <location>
        <begin position="259"/>
        <end position="285"/>
    </location>
</feature>
<evidence type="ECO:0000259" key="3">
    <source>
        <dbReference type="Pfam" id="PF07581"/>
    </source>
</evidence>
<dbReference type="SUPFAM" id="SSF49478">
    <property type="entry name" value="Cna protein B-type domain"/>
    <property type="match status" value="1"/>
</dbReference>
<keyword evidence="2" id="KW-0812">Transmembrane</keyword>
<dbReference type="NCBIfam" id="TIGR04213">
    <property type="entry name" value="PGF_pre_PGF"/>
    <property type="match status" value="1"/>
</dbReference>
<dbReference type="SUPFAM" id="SSF49464">
    <property type="entry name" value="Carboxypeptidase regulatory domain-like"/>
    <property type="match status" value="5"/>
</dbReference>
<reference evidence="5" key="1">
    <citation type="submission" date="2016-10" db="EMBL/GenBank/DDBJ databases">
        <authorList>
            <person name="Varghese N."/>
            <person name="Submissions S."/>
        </authorList>
    </citation>
    <scope>NUCLEOTIDE SEQUENCE [LARGE SCALE GENOMIC DNA]</scope>
    <source>
        <strain evidence="5">B4,CECT 8067,JCM 17497</strain>
    </source>
</reference>
<name>A0A1G9D2Z6_9EURY</name>
<dbReference type="Gene3D" id="2.160.20.110">
    <property type="match status" value="1"/>
</dbReference>